<reference evidence="1 2" key="1">
    <citation type="submission" date="2015-01" db="EMBL/GenBank/DDBJ databases">
        <title>Evolution of Trichinella species and genotypes.</title>
        <authorList>
            <person name="Korhonen P.K."/>
            <person name="Edoardo P."/>
            <person name="Giuseppe L.R."/>
            <person name="Gasser R.B."/>
        </authorList>
    </citation>
    <scope>NUCLEOTIDE SEQUENCE [LARGE SCALE GENOMIC DNA]</scope>
    <source>
        <strain evidence="1">ISS37</strain>
    </source>
</reference>
<dbReference type="EMBL" id="JYDL01000021">
    <property type="protein sequence ID" value="KRX23809.1"/>
    <property type="molecule type" value="Genomic_DNA"/>
</dbReference>
<sequence>MQALICFTVHLKCNTRQKLWCSIGLRAGDICSSSSEKFYGLISIQNNNSDYLPINVDNSGLKGRRRQMYDFLLTFAEASSSSMTSSSLELHDCRDVWSNSSPESVSDSETSGSGRTIICLTFRPDLFSRKTVSKSMSNC</sequence>
<protein>
    <submittedName>
        <fullName evidence="1">Uncharacterized protein</fullName>
    </submittedName>
</protein>
<dbReference type="Proteomes" id="UP000054630">
    <property type="component" value="Unassembled WGS sequence"/>
</dbReference>
<accession>A0A0V0SAP4</accession>
<dbReference type="AlphaFoldDB" id="A0A0V0SAP4"/>
<gene>
    <name evidence="1" type="ORF">T07_11841</name>
</gene>
<name>A0A0V0SAP4_9BILA</name>
<organism evidence="1 2">
    <name type="scientific">Trichinella nelsoni</name>
    <dbReference type="NCBI Taxonomy" id="6336"/>
    <lineage>
        <taxon>Eukaryota</taxon>
        <taxon>Metazoa</taxon>
        <taxon>Ecdysozoa</taxon>
        <taxon>Nematoda</taxon>
        <taxon>Enoplea</taxon>
        <taxon>Dorylaimia</taxon>
        <taxon>Trichinellida</taxon>
        <taxon>Trichinellidae</taxon>
        <taxon>Trichinella</taxon>
    </lineage>
</organism>
<evidence type="ECO:0000313" key="2">
    <source>
        <dbReference type="Proteomes" id="UP000054630"/>
    </source>
</evidence>
<comment type="caution">
    <text evidence="1">The sequence shown here is derived from an EMBL/GenBank/DDBJ whole genome shotgun (WGS) entry which is preliminary data.</text>
</comment>
<keyword evidence="2" id="KW-1185">Reference proteome</keyword>
<proteinExistence type="predicted"/>
<evidence type="ECO:0000313" key="1">
    <source>
        <dbReference type="EMBL" id="KRX23809.1"/>
    </source>
</evidence>